<dbReference type="GO" id="GO:0006811">
    <property type="term" value="P:monoatomic ion transport"/>
    <property type="evidence" value="ECO:0007669"/>
    <property type="project" value="UniProtKB-KW"/>
</dbReference>
<evidence type="ECO:0000259" key="17">
    <source>
        <dbReference type="Pfam" id="PF10531"/>
    </source>
</evidence>
<dbReference type="PANTHER" id="PTHR33619">
    <property type="entry name" value="POLYSACCHARIDE EXPORT PROTEIN GFCE-RELATED"/>
    <property type="match status" value="1"/>
</dbReference>
<dbReference type="GO" id="GO:0015159">
    <property type="term" value="F:polysaccharide transmembrane transporter activity"/>
    <property type="evidence" value="ECO:0007669"/>
    <property type="project" value="InterPro"/>
</dbReference>
<feature type="signal peptide" evidence="15">
    <location>
        <begin position="1"/>
        <end position="23"/>
    </location>
</feature>
<organism evidence="19 20">
    <name type="scientific">Alkalimarinus sediminis</name>
    <dbReference type="NCBI Taxonomy" id="1632866"/>
    <lineage>
        <taxon>Bacteria</taxon>
        <taxon>Pseudomonadati</taxon>
        <taxon>Pseudomonadota</taxon>
        <taxon>Gammaproteobacteria</taxon>
        <taxon>Alteromonadales</taxon>
        <taxon>Alteromonadaceae</taxon>
        <taxon>Alkalimarinus</taxon>
    </lineage>
</organism>
<dbReference type="InterPro" id="IPR049712">
    <property type="entry name" value="Poly_export"/>
</dbReference>
<comment type="similarity">
    <text evidence="2">Belongs to the BexD/CtrA/VexA family.</text>
</comment>
<dbReference type="Gene3D" id="3.10.560.10">
    <property type="entry name" value="Outer membrane lipoprotein wza domain like"/>
    <property type="match status" value="6"/>
</dbReference>
<sequence length="707" mass="76983">MKLLISIICLVFTSALFSANALAVEVDSDQILQPGDIIYLSYPGEDEFNRDFEVDVKGRITLPEAGRIKVADKSLSSAIQLIQLSLSTAYRDISRLSVELKERNLMVQVMGYVKQPGMVRVPDNGNIQTAIELAGGLIPGAQLNQMQIQRKDSIEEFSYKSYLDSGDTTILPALQALDVIFVPASPLIGNVQMDFDAQTLQASGDASDQSKAIRVFGEVESAGKYTYEEGYTIIDAIMRAGGVTRYAGIEQIKVLSSGSPITFNLKQYLESGDENSLPTLTPGDTIFVPIKEEEIKTGSNMVYIMGEVFKPGAFEGKNDATLLDILANAGGPTRFADSRQIRILHANGEVTPFDLANYAEGASSAPVPVVTPGDAIFVPEKTDTNEASWLKVPPNRSIRIIGQVNNPGRFEWSDEMSLLDLLSHAEGPTGRADISDIKIMSKDENGIISPASFNLDRFLKVGGSINSLPTIRAGYTVVVPELPQDPSDNKAQWVRQDKDRSIYIMGSVGSPGRYMFNEDMGFLDILAAADGPTPEADLHEIRIVHRNGPTATTSIVNLSLYFETGDESLLKKVLPGDSIYIPARSREWLDKSANKMVRVIGAVNKPGRYSFNDDMSVLDLIAEAGGTTSSAYLDNIVVVNTSCCIDKASSFDLLSFVKDPKFEDLPVIRAGDTLFIADKSDSNWQIFMDGVTDIFKIVSVFAILAAI</sequence>
<dbReference type="Proteomes" id="UP001164472">
    <property type="component" value="Chromosome"/>
</dbReference>
<dbReference type="InterPro" id="IPR003715">
    <property type="entry name" value="Poly_export_N"/>
</dbReference>
<dbReference type="InterPro" id="IPR019554">
    <property type="entry name" value="Soluble_ligand-bd"/>
</dbReference>
<evidence type="ECO:0000256" key="15">
    <source>
        <dbReference type="SAM" id="SignalP"/>
    </source>
</evidence>
<feature type="chain" id="PRO_5039446662" evidence="15">
    <location>
        <begin position="24"/>
        <end position="707"/>
    </location>
</feature>
<keyword evidence="12" id="KW-0564">Palmitate</keyword>
<feature type="domain" description="Soluble ligand binding" evidence="17">
    <location>
        <begin position="502"/>
        <end position="549"/>
    </location>
</feature>
<name>A0A9E8HSZ9_9ALTE</name>
<evidence type="ECO:0000256" key="5">
    <source>
        <dbReference type="ARBA" id="ARBA00022597"/>
    </source>
</evidence>
<evidence type="ECO:0000256" key="6">
    <source>
        <dbReference type="ARBA" id="ARBA00022692"/>
    </source>
</evidence>
<evidence type="ECO:0000256" key="3">
    <source>
        <dbReference type="ARBA" id="ARBA00022448"/>
    </source>
</evidence>
<evidence type="ECO:0000256" key="10">
    <source>
        <dbReference type="ARBA" id="ARBA00023114"/>
    </source>
</evidence>
<dbReference type="EMBL" id="CP101527">
    <property type="protein sequence ID" value="UZW75971.1"/>
    <property type="molecule type" value="Genomic_DNA"/>
</dbReference>
<reference evidence="19" key="1">
    <citation type="submission" date="2022-07" db="EMBL/GenBank/DDBJ databases">
        <title>Alkalimarinus sp. nov., isolated from gut of a Alitta virens.</title>
        <authorList>
            <person name="Yang A.I."/>
            <person name="Shin N.-R."/>
        </authorList>
    </citation>
    <scope>NUCLEOTIDE SEQUENCE</scope>
    <source>
        <strain evidence="19">FA028</strain>
    </source>
</reference>
<evidence type="ECO:0000259" key="18">
    <source>
        <dbReference type="Pfam" id="PF22461"/>
    </source>
</evidence>
<keyword evidence="11" id="KW-0472">Membrane</keyword>
<feature type="domain" description="Polysaccharide export protein N-terminal" evidence="16">
    <location>
        <begin position="26"/>
        <end position="99"/>
    </location>
</feature>
<keyword evidence="5" id="KW-0762">Sugar transport</keyword>
<feature type="domain" description="Soluble ligand binding" evidence="17">
    <location>
        <begin position="106"/>
        <end position="151"/>
    </location>
</feature>
<evidence type="ECO:0000256" key="9">
    <source>
        <dbReference type="ARBA" id="ARBA00023065"/>
    </source>
</evidence>
<evidence type="ECO:0000256" key="4">
    <source>
        <dbReference type="ARBA" id="ARBA00022452"/>
    </source>
</evidence>
<gene>
    <name evidence="19" type="ORF">NNL22_05150</name>
</gene>
<keyword evidence="8" id="KW-0625">Polysaccharide transport</keyword>
<dbReference type="KEGG" id="asem:NNL22_05150"/>
<evidence type="ECO:0000256" key="13">
    <source>
        <dbReference type="ARBA" id="ARBA00023237"/>
    </source>
</evidence>
<evidence type="ECO:0000313" key="19">
    <source>
        <dbReference type="EMBL" id="UZW75971.1"/>
    </source>
</evidence>
<evidence type="ECO:0000259" key="16">
    <source>
        <dbReference type="Pfam" id="PF02563"/>
    </source>
</evidence>
<dbReference type="GO" id="GO:0009279">
    <property type="term" value="C:cell outer membrane"/>
    <property type="evidence" value="ECO:0007669"/>
    <property type="project" value="UniProtKB-SubCell"/>
</dbReference>
<evidence type="ECO:0000256" key="12">
    <source>
        <dbReference type="ARBA" id="ARBA00023139"/>
    </source>
</evidence>
<dbReference type="PANTHER" id="PTHR33619:SF3">
    <property type="entry name" value="POLYSACCHARIDE EXPORT PROTEIN GFCE-RELATED"/>
    <property type="match status" value="1"/>
</dbReference>
<proteinExistence type="inferred from homology"/>
<keyword evidence="9" id="KW-0406">Ion transport</keyword>
<evidence type="ECO:0000256" key="1">
    <source>
        <dbReference type="ARBA" id="ARBA00004571"/>
    </source>
</evidence>
<keyword evidence="14" id="KW-0449">Lipoprotein</keyword>
<keyword evidence="6" id="KW-0812">Transmembrane</keyword>
<dbReference type="RefSeq" id="WP_251812251.1">
    <property type="nucleotide sequence ID" value="NZ_CP101527.1"/>
</dbReference>
<dbReference type="Pfam" id="PF02563">
    <property type="entry name" value="Poly_export"/>
    <property type="match status" value="1"/>
</dbReference>
<evidence type="ECO:0000256" key="7">
    <source>
        <dbReference type="ARBA" id="ARBA00022729"/>
    </source>
</evidence>
<keyword evidence="7 15" id="KW-0732">Signal</keyword>
<dbReference type="GO" id="GO:0015288">
    <property type="term" value="F:porin activity"/>
    <property type="evidence" value="ECO:0007669"/>
    <property type="project" value="UniProtKB-KW"/>
</dbReference>
<comment type="subcellular location">
    <subcellularLocation>
        <location evidence="1">Cell outer membrane</location>
        <topology evidence="1">Multi-pass membrane protein</topology>
    </subcellularLocation>
</comment>
<evidence type="ECO:0000313" key="20">
    <source>
        <dbReference type="Proteomes" id="UP001164472"/>
    </source>
</evidence>
<feature type="domain" description="SLBB" evidence="18">
    <location>
        <begin position="212"/>
        <end position="288"/>
    </location>
</feature>
<evidence type="ECO:0000256" key="2">
    <source>
        <dbReference type="ARBA" id="ARBA00009450"/>
    </source>
</evidence>
<dbReference type="AlphaFoldDB" id="A0A9E8HSZ9"/>
<feature type="domain" description="Soluble ligand binding" evidence="17">
    <location>
        <begin position="301"/>
        <end position="354"/>
    </location>
</feature>
<accession>A0A9E8HSZ9</accession>
<evidence type="ECO:0000256" key="8">
    <source>
        <dbReference type="ARBA" id="ARBA00023047"/>
    </source>
</evidence>
<keyword evidence="10" id="KW-0626">Porin</keyword>
<keyword evidence="20" id="KW-1185">Reference proteome</keyword>
<protein>
    <submittedName>
        <fullName evidence="19">SLBB domain-containing protein</fullName>
    </submittedName>
</protein>
<keyword evidence="3" id="KW-0813">Transport</keyword>
<evidence type="ECO:0000256" key="11">
    <source>
        <dbReference type="ARBA" id="ARBA00023136"/>
    </source>
</evidence>
<evidence type="ECO:0000256" key="14">
    <source>
        <dbReference type="ARBA" id="ARBA00023288"/>
    </source>
</evidence>
<dbReference type="Pfam" id="PF10531">
    <property type="entry name" value="SLBB"/>
    <property type="match status" value="5"/>
</dbReference>
<dbReference type="InterPro" id="IPR054765">
    <property type="entry name" value="SLBB_dom"/>
</dbReference>
<dbReference type="GO" id="GO:0046930">
    <property type="term" value="C:pore complex"/>
    <property type="evidence" value="ECO:0007669"/>
    <property type="project" value="UniProtKB-KW"/>
</dbReference>
<feature type="domain" description="Soluble ligand binding" evidence="17">
    <location>
        <begin position="596"/>
        <end position="639"/>
    </location>
</feature>
<keyword evidence="13" id="KW-0998">Cell outer membrane</keyword>
<feature type="domain" description="Soluble ligand binding" evidence="17">
    <location>
        <begin position="399"/>
        <end position="442"/>
    </location>
</feature>
<keyword evidence="4" id="KW-1134">Transmembrane beta strand</keyword>
<dbReference type="Pfam" id="PF22461">
    <property type="entry name" value="SLBB_2"/>
    <property type="match status" value="1"/>
</dbReference>